<organism evidence="1 2">
    <name type="scientific">Stylophora pistillata</name>
    <name type="common">Smooth cauliflower coral</name>
    <dbReference type="NCBI Taxonomy" id="50429"/>
    <lineage>
        <taxon>Eukaryota</taxon>
        <taxon>Metazoa</taxon>
        <taxon>Cnidaria</taxon>
        <taxon>Anthozoa</taxon>
        <taxon>Hexacorallia</taxon>
        <taxon>Scleractinia</taxon>
        <taxon>Astrocoeniina</taxon>
        <taxon>Pocilloporidae</taxon>
        <taxon>Stylophora</taxon>
    </lineage>
</organism>
<sequence>MMALPFQPEGEITTEFERLQSQKESPTLAEFAEYVNNTWISGGTWSPADWTIFKQAVRKNNDLEGWHTGSTGERLENNVGVDRFDSDVRGKYKHLYTNAGPLKGYQLKLHVDELVGQVAQSVLRIPFGL</sequence>
<evidence type="ECO:0000313" key="1">
    <source>
        <dbReference type="EMBL" id="PFX15906.1"/>
    </source>
</evidence>
<reference evidence="2" key="1">
    <citation type="journal article" date="2017" name="bioRxiv">
        <title>Comparative analysis of the genomes of Stylophora pistillata and Acropora digitifera provides evidence for extensive differences between species of corals.</title>
        <authorList>
            <person name="Voolstra C.R."/>
            <person name="Li Y."/>
            <person name="Liew Y.J."/>
            <person name="Baumgarten S."/>
            <person name="Zoccola D."/>
            <person name="Flot J.-F."/>
            <person name="Tambutte S."/>
            <person name="Allemand D."/>
            <person name="Aranda M."/>
        </authorList>
    </citation>
    <scope>NUCLEOTIDE SEQUENCE [LARGE SCALE GENOMIC DNA]</scope>
</reference>
<name>A0A2B4RFF8_STYPI</name>
<dbReference type="AlphaFoldDB" id="A0A2B4RFF8"/>
<proteinExistence type="predicted"/>
<protein>
    <submittedName>
        <fullName evidence="1">Uncharacterized protein</fullName>
    </submittedName>
</protein>
<gene>
    <name evidence="1" type="ORF">AWC38_SpisGene19853</name>
</gene>
<accession>A0A2B4RFF8</accession>
<dbReference type="Proteomes" id="UP000225706">
    <property type="component" value="Unassembled WGS sequence"/>
</dbReference>
<keyword evidence="2" id="KW-1185">Reference proteome</keyword>
<dbReference type="EMBL" id="LSMT01000597">
    <property type="protein sequence ID" value="PFX15906.1"/>
    <property type="molecule type" value="Genomic_DNA"/>
</dbReference>
<comment type="caution">
    <text evidence="1">The sequence shown here is derived from an EMBL/GenBank/DDBJ whole genome shotgun (WGS) entry which is preliminary data.</text>
</comment>
<evidence type="ECO:0000313" key="2">
    <source>
        <dbReference type="Proteomes" id="UP000225706"/>
    </source>
</evidence>